<dbReference type="AlphaFoldDB" id="A0A077HR03"/>
<dbReference type="InterPro" id="IPR036188">
    <property type="entry name" value="FAD/NAD-bd_sf"/>
</dbReference>
<dbReference type="HOGENOM" id="CLU_1088674_0_0_11"/>
<dbReference type="EMBL" id="CP009215">
    <property type="protein sequence ID" value="AIL97117.1"/>
    <property type="molecule type" value="Genomic_DNA"/>
</dbReference>
<reference evidence="1 2" key="1">
    <citation type="submission" date="2014-08" db="EMBL/GenBank/DDBJ databases">
        <title>Complete genome sequence of Corynebacterium ureicelerivorans DSM 45051, a lipophilic and urea-splitting isolate from a blood culture of a septicaemia patient.</title>
        <authorList>
            <person name="Tippelt A."/>
            <person name="Albersmeier A."/>
            <person name="Brinkrolf K."/>
            <person name="Ruckert C."/>
            <person name="Tauch A."/>
        </authorList>
    </citation>
    <scope>NUCLEOTIDE SEQUENCE [LARGE SCALE GENOMIC DNA]</scope>
    <source>
        <strain evidence="1 2">IMMIB RIV-2301</strain>
    </source>
</reference>
<keyword evidence="2" id="KW-1185">Reference proteome</keyword>
<dbReference type="PANTHER" id="PTHR42685">
    <property type="entry name" value="GERANYLGERANYL DIPHOSPHATE REDUCTASE"/>
    <property type="match status" value="1"/>
</dbReference>
<accession>A0A077HR03</accession>
<dbReference type="Proteomes" id="UP000028939">
    <property type="component" value="Chromosome"/>
</dbReference>
<dbReference type="KEGG" id="cuv:CUREI_07260"/>
<name>A0A077HR03_9CORY</name>
<dbReference type="PANTHER" id="PTHR42685:SF21">
    <property type="entry name" value="DEHYDROGENASE (FLAVOPROTEIN)-LIKE PROTEIN"/>
    <property type="match status" value="1"/>
</dbReference>
<proteinExistence type="predicted"/>
<sequence length="258" mass="28396">MFDPYRRPTVAVVGAGIAGCTAAAECAFSGFDTTLFDRKPRVGGHLNAPGAQKVSRRQHFRTPYLKLTKTDGSPTSLTSHLSAAVEKSGAVFSGGSEVTAAEWNADDGQWEITFTRDGEQHTERFDVLIRATGEPSPWIAVPGREHADADELYLHNGVDVVGLPNTLFVDYHTPDPKFDEKSWAVYEARGDYARRYVRQLEIRGPGAMTVKRDKWRVQPGTVRGLKGALVEFDTDAHEFTRAANHRPQTRRTAPSVAG</sequence>
<evidence type="ECO:0008006" key="3">
    <source>
        <dbReference type="Google" id="ProtNLM"/>
    </source>
</evidence>
<dbReference type="InterPro" id="IPR050407">
    <property type="entry name" value="Geranylgeranyl_reductase"/>
</dbReference>
<organism evidence="1 2">
    <name type="scientific">Corynebacterium ureicelerivorans</name>
    <dbReference type="NCBI Taxonomy" id="401472"/>
    <lineage>
        <taxon>Bacteria</taxon>
        <taxon>Bacillati</taxon>
        <taxon>Actinomycetota</taxon>
        <taxon>Actinomycetes</taxon>
        <taxon>Mycobacteriales</taxon>
        <taxon>Corynebacteriaceae</taxon>
        <taxon>Corynebacterium</taxon>
    </lineage>
</organism>
<dbReference type="RefSeq" id="WP_038612059.1">
    <property type="nucleotide sequence ID" value="NZ_CP009215.1"/>
</dbReference>
<dbReference type="Gene3D" id="3.50.50.60">
    <property type="entry name" value="FAD/NAD(P)-binding domain"/>
    <property type="match status" value="2"/>
</dbReference>
<gene>
    <name evidence="1" type="ORF">CUREI_07260</name>
</gene>
<dbReference type="PROSITE" id="PS51257">
    <property type="entry name" value="PROKAR_LIPOPROTEIN"/>
    <property type="match status" value="1"/>
</dbReference>
<dbReference type="SUPFAM" id="SSF51905">
    <property type="entry name" value="FAD/NAD(P)-binding domain"/>
    <property type="match status" value="1"/>
</dbReference>
<dbReference type="Pfam" id="PF13450">
    <property type="entry name" value="NAD_binding_8"/>
    <property type="match status" value="1"/>
</dbReference>
<protein>
    <recommendedName>
        <fullName evidence="3">FAD-dependent oxidoreductase</fullName>
    </recommendedName>
</protein>
<dbReference type="STRING" id="401472.CUREI_07260"/>
<dbReference type="OrthoDB" id="4421163at2"/>
<evidence type="ECO:0000313" key="2">
    <source>
        <dbReference type="Proteomes" id="UP000028939"/>
    </source>
</evidence>
<evidence type="ECO:0000313" key="1">
    <source>
        <dbReference type="EMBL" id="AIL97117.1"/>
    </source>
</evidence>